<evidence type="ECO:0000313" key="11">
    <source>
        <dbReference type="Proteomes" id="UP000035301"/>
    </source>
</evidence>
<dbReference type="Gene3D" id="3.40.50.300">
    <property type="entry name" value="P-loop containing nucleotide triphosphate hydrolases"/>
    <property type="match status" value="1"/>
</dbReference>
<dbReference type="OrthoDB" id="31298at2157"/>
<comment type="similarity">
    <text evidence="2">Belongs to the ABC transporter superfamily.</text>
</comment>
<dbReference type="InterPro" id="IPR050763">
    <property type="entry name" value="ABC_transporter_ATP-binding"/>
</dbReference>
<keyword evidence="5" id="KW-0547">Nucleotide-binding</keyword>
<evidence type="ECO:0000256" key="2">
    <source>
        <dbReference type="ARBA" id="ARBA00005417"/>
    </source>
</evidence>
<gene>
    <name evidence="10" type="ORF">SZ63_02330</name>
</gene>
<dbReference type="Proteomes" id="UP000035301">
    <property type="component" value="Unassembled WGS sequence"/>
</dbReference>
<keyword evidence="3" id="KW-0813">Transport</keyword>
<organism evidence="10 11">
    <name type="scientific">Methanoculleus sediminis</name>
    <dbReference type="NCBI Taxonomy" id="1550566"/>
    <lineage>
        <taxon>Archaea</taxon>
        <taxon>Methanobacteriati</taxon>
        <taxon>Methanobacteriota</taxon>
        <taxon>Stenosarchaea group</taxon>
        <taxon>Methanomicrobia</taxon>
        <taxon>Methanomicrobiales</taxon>
        <taxon>Methanomicrobiaceae</taxon>
        <taxon>Methanoculleus</taxon>
    </lineage>
</organism>
<dbReference type="PATRIC" id="fig|1550566.3.peg.493"/>
<sequence>MGDVIAAHDLLKRFGDLIAVDRIAFRVREGEVFGFLGPNGAGKTTTMKMIQCISPKSGGTLEVFGMDVDTRQREIKSRLGVVPQENNLDPDFSAYRNLLVYARYFGIPRREAERRADELLAFMQLDEKRDVLIDKLSGGMKRRLIIARALVNEPELLILDEPTIGLDPQARHLIWEKLRSLRAEGNTLVLTTHYLDEAERLCDRLVIMDHGKILVEGTPADLIREHAGSDVVEVERTQKAVSRLEELGVNYDLAGDVIQVFTDRPNDVARDLLEACRHEAAVTVRPATLEDVFLRLTGRSLRE</sequence>
<dbReference type="PROSITE" id="PS00211">
    <property type="entry name" value="ABC_TRANSPORTER_1"/>
    <property type="match status" value="1"/>
</dbReference>
<proteinExistence type="inferred from homology"/>
<dbReference type="GO" id="GO:0005524">
    <property type="term" value="F:ATP binding"/>
    <property type="evidence" value="ECO:0007669"/>
    <property type="project" value="UniProtKB-KW"/>
</dbReference>
<comment type="subcellular location">
    <subcellularLocation>
        <location evidence="1">Cell membrane</location>
    </subcellularLocation>
</comment>
<dbReference type="InterPro" id="IPR017871">
    <property type="entry name" value="ABC_transporter-like_CS"/>
</dbReference>
<evidence type="ECO:0000256" key="3">
    <source>
        <dbReference type="ARBA" id="ARBA00022448"/>
    </source>
</evidence>
<dbReference type="InterPro" id="IPR027417">
    <property type="entry name" value="P-loop_NTPase"/>
</dbReference>
<protein>
    <submittedName>
        <fullName evidence="10">ABC transporter</fullName>
    </submittedName>
</protein>
<evidence type="ECO:0000256" key="1">
    <source>
        <dbReference type="ARBA" id="ARBA00004236"/>
    </source>
</evidence>
<dbReference type="EMBL" id="JXOJ01000001">
    <property type="protein sequence ID" value="KLK89289.1"/>
    <property type="molecule type" value="Genomic_DNA"/>
</dbReference>
<dbReference type="PANTHER" id="PTHR42711">
    <property type="entry name" value="ABC TRANSPORTER ATP-BINDING PROTEIN"/>
    <property type="match status" value="1"/>
</dbReference>
<keyword evidence="8" id="KW-0472">Membrane</keyword>
<dbReference type="GO" id="GO:0016887">
    <property type="term" value="F:ATP hydrolysis activity"/>
    <property type="evidence" value="ECO:0007669"/>
    <property type="project" value="InterPro"/>
</dbReference>
<name>A0A0H1R2Q0_9EURY</name>
<evidence type="ECO:0000256" key="4">
    <source>
        <dbReference type="ARBA" id="ARBA00022475"/>
    </source>
</evidence>
<dbReference type="InterPro" id="IPR003593">
    <property type="entry name" value="AAA+_ATPase"/>
</dbReference>
<comment type="caution">
    <text evidence="10">The sequence shown here is derived from an EMBL/GenBank/DDBJ whole genome shotgun (WGS) entry which is preliminary data.</text>
</comment>
<dbReference type="FunFam" id="3.40.50.300:FF:000589">
    <property type="entry name" value="ABC transporter, ATP-binding subunit"/>
    <property type="match status" value="1"/>
</dbReference>
<feature type="domain" description="ABC transporter" evidence="9">
    <location>
        <begin position="5"/>
        <end position="235"/>
    </location>
</feature>
<evidence type="ECO:0000256" key="6">
    <source>
        <dbReference type="ARBA" id="ARBA00022840"/>
    </source>
</evidence>
<dbReference type="SMART" id="SM00382">
    <property type="entry name" value="AAA"/>
    <property type="match status" value="1"/>
</dbReference>
<reference evidence="10 11" key="1">
    <citation type="journal article" date="2015" name="Int. J. Syst. Evol. Microbiol.">
        <title>Methanoculleus sediminis sp. nov., a methanogen from sediments near a submarine mud volcano.</title>
        <authorList>
            <person name="Chen S.C."/>
            <person name="Chen M.F."/>
            <person name="Lai M.C."/>
            <person name="Weng C.Y."/>
            <person name="Wu S.Y."/>
            <person name="Lin S."/>
            <person name="Yang T.F."/>
            <person name="Chen P.C."/>
        </authorList>
    </citation>
    <scope>NUCLEOTIDE SEQUENCE [LARGE SCALE GENOMIC DNA]</scope>
    <source>
        <strain evidence="10 11">S3Fa</strain>
    </source>
</reference>
<evidence type="ECO:0000256" key="5">
    <source>
        <dbReference type="ARBA" id="ARBA00022741"/>
    </source>
</evidence>
<dbReference type="AlphaFoldDB" id="A0A0H1R2Q0"/>
<dbReference type="Pfam" id="PF00005">
    <property type="entry name" value="ABC_tran"/>
    <property type="match status" value="1"/>
</dbReference>
<keyword evidence="4" id="KW-1003">Cell membrane</keyword>
<evidence type="ECO:0000256" key="8">
    <source>
        <dbReference type="ARBA" id="ARBA00023136"/>
    </source>
</evidence>
<evidence type="ECO:0000259" key="9">
    <source>
        <dbReference type="PROSITE" id="PS50893"/>
    </source>
</evidence>
<evidence type="ECO:0000313" key="10">
    <source>
        <dbReference type="EMBL" id="KLK89289.1"/>
    </source>
</evidence>
<dbReference type="InterPro" id="IPR003439">
    <property type="entry name" value="ABC_transporter-like_ATP-bd"/>
</dbReference>
<keyword evidence="6" id="KW-0067">ATP-binding</keyword>
<dbReference type="SUPFAM" id="SSF52540">
    <property type="entry name" value="P-loop containing nucleoside triphosphate hydrolases"/>
    <property type="match status" value="1"/>
</dbReference>
<evidence type="ECO:0000256" key="7">
    <source>
        <dbReference type="ARBA" id="ARBA00022967"/>
    </source>
</evidence>
<dbReference type="GO" id="GO:0005886">
    <property type="term" value="C:plasma membrane"/>
    <property type="evidence" value="ECO:0007669"/>
    <property type="project" value="UniProtKB-SubCell"/>
</dbReference>
<accession>A0A0H1R2Q0</accession>
<keyword evidence="7" id="KW-1278">Translocase</keyword>
<keyword evidence="11" id="KW-1185">Reference proteome</keyword>
<dbReference type="PROSITE" id="PS50893">
    <property type="entry name" value="ABC_TRANSPORTER_2"/>
    <property type="match status" value="1"/>
</dbReference>
<dbReference type="STRING" id="1550566.SZ63_02330"/>
<dbReference type="PANTHER" id="PTHR42711:SF5">
    <property type="entry name" value="ABC TRANSPORTER ATP-BINDING PROTEIN NATA"/>
    <property type="match status" value="1"/>
</dbReference>